<dbReference type="InterPro" id="IPR015424">
    <property type="entry name" value="PyrdxlP-dep_Trfase"/>
</dbReference>
<protein>
    <submittedName>
        <fullName evidence="7">Aspartate aminotransferase family protein</fullName>
    </submittedName>
</protein>
<dbReference type="Pfam" id="PF00282">
    <property type="entry name" value="Pyridoxal_deC"/>
    <property type="match status" value="1"/>
</dbReference>
<dbReference type="GO" id="GO:0030170">
    <property type="term" value="F:pyridoxal phosphate binding"/>
    <property type="evidence" value="ECO:0007669"/>
    <property type="project" value="InterPro"/>
</dbReference>
<comment type="cofactor">
    <cofactor evidence="1 5 6">
        <name>pyridoxal 5'-phosphate</name>
        <dbReference type="ChEBI" id="CHEBI:597326"/>
    </cofactor>
</comment>
<dbReference type="InterPro" id="IPR015422">
    <property type="entry name" value="PyrdxlP-dep_Trfase_small"/>
</dbReference>
<evidence type="ECO:0000256" key="1">
    <source>
        <dbReference type="ARBA" id="ARBA00001933"/>
    </source>
</evidence>
<sequence>MSSDPSFELNSEGLFRALELLEGRGASRGASTSLPKSLPHVGIGEREALERLAPGVLGRATYLDAGHAMAHMDPPTPWITWAVALWSARLNQNLLHPATAPFAREAEACVVEWLAPFFGMNGGHMTAGSSLANLTALWAARDLRGVRKVVASSASHLSVRKAARILGLEYVEAAVDPRHRLDPATLPGDLSDACLVLTAGTTSVGAVDPLAGIDRAGWTHVDAAWAGPLALSGRYRNRLSGVDQADSVAVSAHKWLFQPKESALVLFRDTEAAHHTLGFGGAYLAAPNIGVQGSHGAAGTLLLATLLAWGREGMAARIEHCMDNASRLQAFISAHPGLEGFPDGGTGVIVFRPASRKVEAFSAALPQGLASPANLNGEAWLRCVAANPNADMEGILAAIDEAGRR</sequence>
<dbReference type="GO" id="GO:0008117">
    <property type="term" value="F:sphinganine-1-phosphate aldolase activity"/>
    <property type="evidence" value="ECO:0007669"/>
    <property type="project" value="TreeGrafter"/>
</dbReference>
<keyword evidence="8" id="KW-1185">Reference proteome</keyword>
<dbReference type="GO" id="GO:0016020">
    <property type="term" value="C:membrane"/>
    <property type="evidence" value="ECO:0007669"/>
    <property type="project" value="GOC"/>
</dbReference>
<evidence type="ECO:0000313" key="8">
    <source>
        <dbReference type="Proteomes" id="UP000247763"/>
    </source>
</evidence>
<evidence type="ECO:0000256" key="5">
    <source>
        <dbReference type="PIRSR" id="PIRSR602129-50"/>
    </source>
</evidence>
<dbReference type="RefSeq" id="WP_110449123.1">
    <property type="nucleotide sequence ID" value="NZ_CP029479.1"/>
</dbReference>
<organism evidence="7 8">
    <name type="scientific">Phenylobacterium parvum</name>
    <dbReference type="NCBI Taxonomy" id="2201350"/>
    <lineage>
        <taxon>Bacteria</taxon>
        <taxon>Pseudomonadati</taxon>
        <taxon>Pseudomonadota</taxon>
        <taxon>Alphaproteobacteria</taxon>
        <taxon>Caulobacterales</taxon>
        <taxon>Caulobacteraceae</taxon>
        <taxon>Phenylobacterium</taxon>
    </lineage>
</organism>
<dbReference type="InterPro" id="IPR015421">
    <property type="entry name" value="PyrdxlP-dep_Trfase_major"/>
</dbReference>
<dbReference type="Proteomes" id="UP000247763">
    <property type="component" value="Chromosome"/>
</dbReference>
<dbReference type="InterPro" id="IPR050477">
    <property type="entry name" value="GrpII_AminoAcid_Decarb"/>
</dbReference>
<keyword evidence="7" id="KW-0808">Transferase</keyword>
<keyword evidence="7" id="KW-0032">Aminotransferase</keyword>
<evidence type="ECO:0000256" key="6">
    <source>
        <dbReference type="RuleBase" id="RU000382"/>
    </source>
</evidence>
<evidence type="ECO:0000313" key="7">
    <source>
        <dbReference type="EMBL" id="AWM76554.1"/>
    </source>
</evidence>
<evidence type="ECO:0000256" key="2">
    <source>
        <dbReference type="ARBA" id="ARBA00022898"/>
    </source>
</evidence>
<dbReference type="KEGG" id="phb:HYN04_01490"/>
<keyword evidence="3 6" id="KW-0456">Lyase</keyword>
<dbReference type="PANTHER" id="PTHR42735:SF6">
    <property type="entry name" value="SPHINGOSINE-1-PHOSPHATE LYASE 1"/>
    <property type="match status" value="1"/>
</dbReference>
<dbReference type="Gene3D" id="3.40.640.10">
    <property type="entry name" value="Type I PLP-dependent aspartate aminotransferase-like (Major domain)"/>
    <property type="match status" value="1"/>
</dbReference>
<evidence type="ECO:0000256" key="3">
    <source>
        <dbReference type="ARBA" id="ARBA00023239"/>
    </source>
</evidence>
<dbReference type="AlphaFoldDB" id="A0A2Z3HZC4"/>
<dbReference type="OrthoDB" id="9803665at2"/>
<accession>A0A2Z3HZC4</accession>
<dbReference type="Gene3D" id="3.90.1150.10">
    <property type="entry name" value="Aspartate Aminotransferase, domain 1"/>
    <property type="match status" value="1"/>
</dbReference>
<dbReference type="SUPFAM" id="SSF53383">
    <property type="entry name" value="PLP-dependent transferases"/>
    <property type="match status" value="1"/>
</dbReference>
<gene>
    <name evidence="7" type="ORF">HYN04_01490</name>
</gene>
<evidence type="ECO:0000256" key="4">
    <source>
        <dbReference type="ARBA" id="ARBA00038302"/>
    </source>
</evidence>
<dbReference type="InterPro" id="IPR002129">
    <property type="entry name" value="PyrdxlP-dep_de-COase"/>
</dbReference>
<dbReference type="EMBL" id="CP029479">
    <property type="protein sequence ID" value="AWM76554.1"/>
    <property type="molecule type" value="Genomic_DNA"/>
</dbReference>
<dbReference type="PANTHER" id="PTHR42735">
    <property type="match status" value="1"/>
</dbReference>
<keyword evidence="2 5" id="KW-0663">Pyridoxal phosphate</keyword>
<dbReference type="GO" id="GO:0019752">
    <property type="term" value="P:carboxylic acid metabolic process"/>
    <property type="evidence" value="ECO:0007669"/>
    <property type="project" value="InterPro"/>
</dbReference>
<proteinExistence type="inferred from homology"/>
<comment type="similarity">
    <text evidence="4">Belongs to the group II decarboxylase family. Sphingosine-1-phosphate lyase subfamily.</text>
</comment>
<dbReference type="GO" id="GO:0008483">
    <property type="term" value="F:transaminase activity"/>
    <property type="evidence" value="ECO:0007669"/>
    <property type="project" value="UniProtKB-KW"/>
</dbReference>
<feature type="modified residue" description="N6-(pyridoxal phosphate)lysine" evidence="5">
    <location>
        <position position="254"/>
    </location>
</feature>
<name>A0A2Z3HZC4_9CAUL</name>
<dbReference type="GO" id="GO:0030149">
    <property type="term" value="P:sphingolipid catabolic process"/>
    <property type="evidence" value="ECO:0007669"/>
    <property type="project" value="TreeGrafter"/>
</dbReference>
<reference evidence="8" key="1">
    <citation type="submission" date="2018-05" db="EMBL/GenBank/DDBJ databases">
        <title>Genome sequencing of Phenylobacterium sp. HYN0004.</title>
        <authorList>
            <person name="Yi H."/>
            <person name="Baek C."/>
        </authorList>
    </citation>
    <scope>NUCLEOTIDE SEQUENCE [LARGE SCALE GENOMIC DNA]</scope>
    <source>
        <strain evidence="8">HYN0004</strain>
    </source>
</reference>